<organism evidence="2">
    <name type="scientific">Capitella teleta</name>
    <name type="common">Polychaete worm</name>
    <dbReference type="NCBI Taxonomy" id="283909"/>
    <lineage>
        <taxon>Eukaryota</taxon>
        <taxon>Metazoa</taxon>
        <taxon>Spiralia</taxon>
        <taxon>Lophotrochozoa</taxon>
        <taxon>Annelida</taxon>
        <taxon>Polychaeta</taxon>
        <taxon>Sedentaria</taxon>
        <taxon>Scolecida</taxon>
        <taxon>Capitellidae</taxon>
        <taxon>Capitella</taxon>
    </lineage>
</organism>
<dbReference type="HOGENOM" id="CLU_1653795_0_0_1"/>
<accession>R7TJ60</accession>
<reference evidence="3" key="3">
    <citation type="submission" date="2015-06" db="UniProtKB">
        <authorList>
            <consortium name="EnsemblMetazoa"/>
        </authorList>
    </citation>
    <scope>IDENTIFICATION</scope>
</reference>
<protein>
    <submittedName>
        <fullName evidence="2 3">Uncharacterized protein</fullName>
    </submittedName>
</protein>
<evidence type="ECO:0000256" key="1">
    <source>
        <dbReference type="SAM" id="MobiDB-lite"/>
    </source>
</evidence>
<reference evidence="4" key="1">
    <citation type="submission" date="2012-12" db="EMBL/GenBank/DDBJ databases">
        <authorList>
            <person name="Hellsten U."/>
            <person name="Grimwood J."/>
            <person name="Chapman J.A."/>
            <person name="Shapiro H."/>
            <person name="Aerts A."/>
            <person name="Otillar R.P."/>
            <person name="Terry A.Y."/>
            <person name="Boore J.L."/>
            <person name="Simakov O."/>
            <person name="Marletaz F."/>
            <person name="Cho S.-J."/>
            <person name="Edsinger-Gonzales E."/>
            <person name="Havlak P."/>
            <person name="Kuo D.-H."/>
            <person name="Larsson T."/>
            <person name="Lv J."/>
            <person name="Arendt D."/>
            <person name="Savage R."/>
            <person name="Osoegawa K."/>
            <person name="de Jong P."/>
            <person name="Lindberg D.R."/>
            <person name="Seaver E.C."/>
            <person name="Weisblat D.A."/>
            <person name="Putnam N.H."/>
            <person name="Grigoriev I.V."/>
            <person name="Rokhsar D.S."/>
        </authorList>
    </citation>
    <scope>NUCLEOTIDE SEQUENCE</scope>
    <source>
        <strain evidence="4">I ESC-2004</strain>
    </source>
</reference>
<reference evidence="2 4" key="2">
    <citation type="journal article" date="2013" name="Nature">
        <title>Insights into bilaterian evolution from three spiralian genomes.</title>
        <authorList>
            <person name="Simakov O."/>
            <person name="Marletaz F."/>
            <person name="Cho S.J."/>
            <person name="Edsinger-Gonzales E."/>
            <person name="Havlak P."/>
            <person name="Hellsten U."/>
            <person name="Kuo D.H."/>
            <person name="Larsson T."/>
            <person name="Lv J."/>
            <person name="Arendt D."/>
            <person name="Savage R."/>
            <person name="Osoegawa K."/>
            <person name="de Jong P."/>
            <person name="Grimwood J."/>
            <person name="Chapman J.A."/>
            <person name="Shapiro H."/>
            <person name="Aerts A."/>
            <person name="Otillar R.P."/>
            <person name="Terry A.Y."/>
            <person name="Boore J.L."/>
            <person name="Grigoriev I.V."/>
            <person name="Lindberg D.R."/>
            <person name="Seaver E.C."/>
            <person name="Weisblat D.A."/>
            <person name="Putnam N.H."/>
            <person name="Rokhsar D.S."/>
        </authorList>
    </citation>
    <scope>NUCLEOTIDE SEQUENCE</scope>
    <source>
        <strain evidence="2 4">I ESC-2004</strain>
    </source>
</reference>
<feature type="region of interest" description="Disordered" evidence="1">
    <location>
        <begin position="1"/>
        <end position="28"/>
    </location>
</feature>
<dbReference type="EMBL" id="AMQN01013956">
    <property type="status" value="NOT_ANNOTATED_CDS"/>
    <property type="molecule type" value="Genomic_DNA"/>
</dbReference>
<keyword evidence="4" id="KW-1185">Reference proteome</keyword>
<dbReference type="EMBL" id="KB310625">
    <property type="protein sequence ID" value="ELT91145.1"/>
    <property type="molecule type" value="Genomic_DNA"/>
</dbReference>
<dbReference type="EMBL" id="AMQN01013955">
    <property type="status" value="NOT_ANNOTATED_CDS"/>
    <property type="molecule type" value="Genomic_DNA"/>
</dbReference>
<sequence length="160" mass="17257">MASDEASVVDLRDQADIPSGASHRCSSRPSFPRRLMTGCQQCNADDIGLQSSLVAPIREVSGCALLCTPAPPPPLLPPPRFLLSHPLPVPGHRIPTCMSDYGDAFDATEQSHSIQLHNSRCGVKTCPWGCQWLTNGIVARALTTNWSADYLLGDSKGLYQ</sequence>
<gene>
    <name evidence="2" type="ORF">CAPTEDRAFT_185061</name>
</gene>
<dbReference type="AlphaFoldDB" id="R7TJ60"/>
<name>R7TJ60_CAPTE</name>
<evidence type="ECO:0000313" key="4">
    <source>
        <dbReference type="Proteomes" id="UP000014760"/>
    </source>
</evidence>
<dbReference type="EnsemblMetazoa" id="CapteT185061">
    <property type="protein sequence ID" value="CapteP185061"/>
    <property type="gene ID" value="CapteG185061"/>
</dbReference>
<evidence type="ECO:0000313" key="3">
    <source>
        <dbReference type="EnsemblMetazoa" id="CapteP185061"/>
    </source>
</evidence>
<dbReference type="Proteomes" id="UP000014760">
    <property type="component" value="Unassembled WGS sequence"/>
</dbReference>
<evidence type="ECO:0000313" key="2">
    <source>
        <dbReference type="EMBL" id="ELT91145.1"/>
    </source>
</evidence>
<proteinExistence type="predicted"/>